<reference evidence="1 2" key="1">
    <citation type="submission" date="2016-10" db="EMBL/GenBank/DDBJ databases">
        <authorList>
            <person name="de Groot N.N."/>
        </authorList>
    </citation>
    <scope>NUCLEOTIDE SEQUENCE [LARGE SCALE GENOMIC DNA]</scope>
    <source>
        <strain evidence="2">KMM 9023,NRIC 0796,JCM 17311,KCTC 23692</strain>
    </source>
</reference>
<protein>
    <submittedName>
        <fullName evidence="1">Uncharacterized protein</fullName>
    </submittedName>
</protein>
<accession>A0A1I6CQF6</accession>
<evidence type="ECO:0000313" key="1">
    <source>
        <dbReference type="EMBL" id="SFQ95426.1"/>
    </source>
</evidence>
<dbReference type="STRING" id="871652.SAMN04515673_101202"/>
<dbReference type="AlphaFoldDB" id="A0A1I6CQF6"/>
<organism evidence="1 2">
    <name type="scientific">Poseidonocella sedimentorum</name>
    <dbReference type="NCBI Taxonomy" id="871652"/>
    <lineage>
        <taxon>Bacteria</taxon>
        <taxon>Pseudomonadati</taxon>
        <taxon>Pseudomonadota</taxon>
        <taxon>Alphaproteobacteria</taxon>
        <taxon>Rhodobacterales</taxon>
        <taxon>Roseobacteraceae</taxon>
        <taxon>Poseidonocella</taxon>
    </lineage>
</organism>
<dbReference type="Proteomes" id="UP000199302">
    <property type="component" value="Unassembled WGS sequence"/>
</dbReference>
<dbReference type="RefSeq" id="WP_092075715.1">
    <property type="nucleotide sequence ID" value="NZ_FOYI01000001.1"/>
</dbReference>
<keyword evidence="2" id="KW-1185">Reference proteome</keyword>
<proteinExistence type="predicted"/>
<sequence>MDQEDLEHRLIGAEANIKLLAEHLGPKPPKSLWARLLSLESIRNLLYLVGLPVTIVLAYQAFDEEILSAQETRNLAQRDKTIERLDELQAINEEIYRLQTEGNPGSAFAIIEANRGKIARLTDYIHQAWAEQPDMLVRHDLNALAEALMGQNRTAEALEVVRAVKTDGLDPIARIDQKILEARILFAEGPGHDMERAREVLGAGEAMIADIGRAGQQHEMTEKILAVRVMNEFWRGTDCAALVPLAETLREANALSIAASPEGVYADPFQVGTILQGVAFKCG</sequence>
<gene>
    <name evidence="1" type="ORF">SAMN04515673_101202</name>
</gene>
<evidence type="ECO:0000313" key="2">
    <source>
        <dbReference type="Proteomes" id="UP000199302"/>
    </source>
</evidence>
<dbReference type="OrthoDB" id="9812811at2"/>
<dbReference type="EMBL" id="FOYI01000001">
    <property type="protein sequence ID" value="SFQ95426.1"/>
    <property type="molecule type" value="Genomic_DNA"/>
</dbReference>
<name>A0A1I6CQF6_9RHOB</name>